<accession>A0ABU8VGP1</accession>
<dbReference type="Gene3D" id="3.30.300.20">
    <property type="match status" value="1"/>
</dbReference>
<name>A0ABU8VGP1_9BURK</name>
<dbReference type="PANTHER" id="PTHR39624:SF2">
    <property type="entry name" value="OSMC-LIKE PROTEIN"/>
    <property type="match status" value="1"/>
</dbReference>
<organism evidence="1 2">
    <name type="scientific">Variovorax ureilyticus</name>
    <dbReference type="NCBI Taxonomy" id="1836198"/>
    <lineage>
        <taxon>Bacteria</taxon>
        <taxon>Pseudomonadati</taxon>
        <taxon>Pseudomonadota</taxon>
        <taxon>Betaproteobacteria</taxon>
        <taxon>Burkholderiales</taxon>
        <taxon>Comamonadaceae</taxon>
        <taxon>Variovorax</taxon>
    </lineage>
</organism>
<gene>
    <name evidence="1" type="ORF">WKW77_16760</name>
</gene>
<dbReference type="InterPro" id="IPR003718">
    <property type="entry name" value="OsmC/Ohr_fam"/>
</dbReference>
<reference evidence="1 2" key="1">
    <citation type="submission" date="2024-03" db="EMBL/GenBank/DDBJ databases">
        <title>Novel species of the genus Variovorax.</title>
        <authorList>
            <person name="Liu Q."/>
            <person name="Xin Y.-H."/>
        </authorList>
    </citation>
    <scope>NUCLEOTIDE SEQUENCE [LARGE SCALE GENOMIC DNA]</scope>
    <source>
        <strain evidence="1 2">KACC 18899</strain>
    </source>
</reference>
<dbReference type="EMBL" id="JBBKZU010000006">
    <property type="protein sequence ID" value="MEJ8812740.1"/>
    <property type="molecule type" value="Genomic_DNA"/>
</dbReference>
<evidence type="ECO:0000313" key="1">
    <source>
        <dbReference type="EMBL" id="MEJ8812740.1"/>
    </source>
</evidence>
<dbReference type="Proteomes" id="UP001365846">
    <property type="component" value="Unassembled WGS sequence"/>
</dbReference>
<dbReference type="InterPro" id="IPR015946">
    <property type="entry name" value="KH_dom-like_a/b"/>
</dbReference>
<dbReference type="InterPro" id="IPR036102">
    <property type="entry name" value="OsmC/Ohrsf"/>
</dbReference>
<dbReference type="PANTHER" id="PTHR39624">
    <property type="entry name" value="PROTEIN INVOLVED IN RIMO-MEDIATED BETA-METHYLTHIOLATION OF RIBOSOMAL PROTEIN S12 YCAO"/>
    <property type="match status" value="1"/>
</dbReference>
<keyword evidence="2" id="KW-1185">Reference proteome</keyword>
<sequence length="132" mass="14660">MSITVRRDDVSGTRHTVRIRAHEIPVDAAVAAGGNDAGPQPHDLYDASLGACKALTVLVYARRKGIPVEEIEVVVDRDDSEERKGTYRLGTWLRLTGNLSEEQREELLRVAGKCPLHKLMTEVKTEIETKLV</sequence>
<comment type="caution">
    <text evidence="1">The sequence shown here is derived from an EMBL/GenBank/DDBJ whole genome shotgun (WGS) entry which is preliminary data.</text>
</comment>
<dbReference type="Pfam" id="PF02566">
    <property type="entry name" value="OsmC"/>
    <property type="match status" value="1"/>
</dbReference>
<protein>
    <submittedName>
        <fullName evidence="1">OsmC family protein</fullName>
    </submittedName>
</protein>
<dbReference type="SUPFAM" id="SSF82784">
    <property type="entry name" value="OsmC-like"/>
    <property type="match status" value="1"/>
</dbReference>
<proteinExistence type="predicted"/>
<dbReference type="RefSeq" id="WP_340357980.1">
    <property type="nucleotide sequence ID" value="NZ_JBBKZU010000006.1"/>
</dbReference>
<evidence type="ECO:0000313" key="2">
    <source>
        <dbReference type="Proteomes" id="UP001365846"/>
    </source>
</evidence>